<keyword evidence="3" id="KW-1185">Reference proteome</keyword>
<protein>
    <recommendedName>
        <fullName evidence="1">N-acyl amino acid synthase FeeM catalytic core domain-containing protein</fullName>
    </recommendedName>
</protein>
<sequence>MGAHTVHLHDSIRCVQATSARELARAQRFWIHRYREAGLQGVNQQTPSFDSLSLPQVPAGPLDPPSRITNWRPMVFLAYYSADPKQTRRAKLRSIPNRSMDRLLAPEQICGTVTLLVPNTHGAMTKRTGSHAIGRITRLAVDHSWFWTGDTPTGYRTVFLEMTSCMHRTALQAGLTHLDAIVHPRHAKLYRRVFGAEPIGKPFACEQVGGSPGQYMRADITQPSAFHARLRDRYQAKAAS</sequence>
<evidence type="ECO:0000313" key="3">
    <source>
        <dbReference type="Proteomes" id="UP000318081"/>
    </source>
</evidence>
<reference evidence="2 3" key="1">
    <citation type="submission" date="2019-02" db="EMBL/GenBank/DDBJ databases">
        <title>Deep-cultivation of Planctomycetes and their phenomic and genomic characterization uncovers novel biology.</title>
        <authorList>
            <person name="Wiegand S."/>
            <person name="Jogler M."/>
            <person name="Boedeker C."/>
            <person name="Pinto D."/>
            <person name="Vollmers J."/>
            <person name="Rivas-Marin E."/>
            <person name="Kohn T."/>
            <person name="Peeters S.H."/>
            <person name="Heuer A."/>
            <person name="Rast P."/>
            <person name="Oberbeckmann S."/>
            <person name="Bunk B."/>
            <person name="Jeske O."/>
            <person name="Meyerdierks A."/>
            <person name="Storesund J.E."/>
            <person name="Kallscheuer N."/>
            <person name="Luecker S."/>
            <person name="Lage O.M."/>
            <person name="Pohl T."/>
            <person name="Merkel B.J."/>
            <person name="Hornburger P."/>
            <person name="Mueller R.-W."/>
            <person name="Bruemmer F."/>
            <person name="Labrenz M."/>
            <person name="Spormann A.M."/>
            <person name="Op den Camp H."/>
            <person name="Overmann J."/>
            <person name="Amann R."/>
            <person name="Jetten M.S.M."/>
            <person name="Mascher T."/>
            <person name="Medema M.H."/>
            <person name="Devos D.P."/>
            <person name="Kaster A.-K."/>
            <person name="Ovreas L."/>
            <person name="Rohde M."/>
            <person name="Galperin M.Y."/>
            <person name="Jogler C."/>
        </authorList>
    </citation>
    <scope>NUCLEOTIDE SEQUENCE [LARGE SCALE GENOMIC DNA]</scope>
    <source>
        <strain evidence="2 3">TBK1r</strain>
    </source>
</reference>
<evidence type="ECO:0000313" key="2">
    <source>
        <dbReference type="EMBL" id="QDV82866.1"/>
    </source>
</evidence>
<feature type="domain" description="N-acyl amino acid synthase FeeM catalytic core" evidence="1">
    <location>
        <begin position="126"/>
        <end position="219"/>
    </location>
</feature>
<name>A0ABX5XNB8_9BACT</name>
<dbReference type="Gene3D" id="3.40.630.30">
    <property type="match status" value="1"/>
</dbReference>
<proteinExistence type="predicted"/>
<dbReference type="InterPro" id="IPR054597">
    <property type="entry name" value="FeeM_cat"/>
</dbReference>
<dbReference type="Proteomes" id="UP000318081">
    <property type="component" value="Chromosome"/>
</dbReference>
<dbReference type="Pfam" id="PF21926">
    <property type="entry name" value="FeeM"/>
    <property type="match status" value="1"/>
</dbReference>
<evidence type="ECO:0000259" key="1">
    <source>
        <dbReference type="Pfam" id="PF21926"/>
    </source>
</evidence>
<organism evidence="2 3">
    <name type="scientific">Stieleria magnilauensis</name>
    <dbReference type="NCBI Taxonomy" id="2527963"/>
    <lineage>
        <taxon>Bacteria</taxon>
        <taxon>Pseudomonadati</taxon>
        <taxon>Planctomycetota</taxon>
        <taxon>Planctomycetia</taxon>
        <taxon>Pirellulales</taxon>
        <taxon>Pirellulaceae</taxon>
        <taxon>Stieleria</taxon>
    </lineage>
</organism>
<dbReference type="SUPFAM" id="SSF55729">
    <property type="entry name" value="Acyl-CoA N-acyltransferases (Nat)"/>
    <property type="match status" value="1"/>
</dbReference>
<accession>A0ABX5XNB8</accession>
<dbReference type="EMBL" id="CP036432">
    <property type="protein sequence ID" value="QDV82866.1"/>
    <property type="molecule type" value="Genomic_DNA"/>
</dbReference>
<gene>
    <name evidence="2" type="ORF">TBK1r_17980</name>
</gene>
<dbReference type="InterPro" id="IPR016181">
    <property type="entry name" value="Acyl_CoA_acyltransferase"/>
</dbReference>